<dbReference type="Proteomes" id="UP000252792">
    <property type="component" value="Unassembled WGS sequence"/>
</dbReference>
<organism evidence="2 3">
    <name type="scientific">Marinomonas rhizomae</name>
    <dbReference type="NCBI Taxonomy" id="491948"/>
    <lineage>
        <taxon>Bacteria</taxon>
        <taxon>Pseudomonadati</taxon>
        <taxon>Pseudomonadota</taxon>
        <taxon>Gammaproteobacteria</taxon>
        <taxon>Oceanospirillales</taxon>
        <taxon>Oceanospirillaceae</taxon>
        <taxon>Marinomonas</taxon>
    </lineage>
</organism>
<keyword evidence="3" id="KW-1185">Reference proteome</keyword>
<reference evidence="2 3" key="1">
    <citation type="submission" date="2018-06" db="EMBL/GenBank/DDBJ databases">
        <title>Genomic Encyclopedia of Type Strains, Phase III (KMG-III): the genomes of soil and plant-associated and newly described type strains.</title>
        <authorList>
            <person name="Whitman W."/>
        </authorList>
    </citation>
    <scope>NUCLEOTIDE SEQUENCE [LARGE SCALE GENOMIC DNA]</scope>
    <source>
        <strain evidence="2 3">CECT 7377</strain>
    </source>
</reference>
<dbReference type="PANTHER" id="PTHR43689">
    <property type="entry name" value="HYDROLASE"/>
    <property type="match status" value="1"/>
</dbReference>
<protein>
    <submittedName>
        <fullName evidence="2">Pimeloyl-ACP methyl ester carboxylesterase</fullName>
    </submittedName>
</protein>
<dbReference type="PANTHER" id="PTHR43689:SF8">
    <property type="entry name" value="ALPHA_BETA-HYDROLASES SUPERFAMILY PROTEIN"/>
    <property type="match status" value="1"/>
</dbReference>
<dbReference type="Gene3D" id="3.40.50.1820">
    <property type="entry name" value="alpha/beta hydrolase"/>
    <property type="match status" value="1"/>
</dbReference>
<name>A0A366JGP4_9GAMM</name>
<dbReference type="InterPro" id="IPR029058">
    <property type="entry name" value="AB_hydrolase_fold"/>
</dbReference>
<dbReference type="SUPFAM" id="SSF53474">
    <property type="entry name" value="alpha/beta-Hydrolases"/>
    <property type="match status" value="1"/>
</dbReference>
<comment type="caution">
    <text evidence="2">The sequence shown here is derived from an EMBL/GenBank/DDBJ whole genome shotgun (WGS) entry which is preliminary data.</text>
</comment>
<gene>
    <name evidence="2" type="ORF">DFP80_101145</name>
</gene>
<dbReference type="InterPro" id="IPR000073">
    <property type="entry name" value="AB_hydrolase_1"/>
</dbReference>
<sequence length="294" mass="32939">MKFIFNVLPISILVITLTACSMPKEIKENEDIAQQVINTPRLIQNHVLYMKGPDGDFKLHYVNSDPSKTARDTVVFVHGTPGSWTAFARYFLNAELQKSFRITSIDRPGWGKSTYSGKFPTSLQAQANMIGPMLKDIWEHNNKQKLILVGHSLGGSLVPVLAADYPQFVRGVVILAGDLKPELAQARWYNRVLDWTPSFLIPDKWNYSNMEVLDLTGSLEAEQTKLSKLTTPVTLLQGTEDTLVNPASANYATSLFSNSELKVKWIQGAGHIINLQHPDMVIEAIQEMNIRSKQ</sequence>
<accession>A0A366JGP4</accession>
<evidence type="ECO:0000313" key="3">
    <source>
        <dbReference type="Proteomes" id="UP000252792"/>
    </source>
</evidence>
<dbReference type="Pfam" id="PF00561">
    <property type="entry name" value="Abhydrolase_1"/>
    <property type="match status" value="1"/>
</dbReference>
<dbReference type="EMBL" id="QNSE01000001">
    <property type="protein sequence ID" value="RBP85650.1"/>
    <property type="molecule type" value="Genomic_DNA"/>
</dbReference>
<dbReference type="PRINTS" id="PR00111">
    <property type="entry name" value="ABHYDROLASE"/>
</dbReference>
<feature type="domain" description="AB hydrolase-1" evidence="1">
    <location>
        <begin position="73"/>
        <end position="203"/>
    </location>
</feature>
<evidence type="ECO:0000259" key="1">
    <source>
        <dbReference type="Pfam" id="PF00561"/>
    </source>
</evidence>
<proteinExistence type="predicted"/>
<dbReference type="AlphaFoldDB" id="A0A366JGP4"/>
<evidence type="ECO:0000313" key="2">
    <source>
        <dbReference type="EMBL" id="RBP85650.1"/>
    </source>
</evidence>
<dbReference type="RefSeq" id="WP_113914894.1">
    <property type="nucleotide sequence ID" value="NZ_QNSE01000001.1"/>
</dbReference>
<dbReference type="OrthoDB" id="9779853at2"/>
<dbReference type="PROSITE" id="PS51257">
    <property type="entry name" value="PROKAR_LIPOPROTEIN"/>
    <property type="match status" value="1"/>
</dbReference>